<reference evidence="1 2" key="1">
    <citation type="journal article" date="2021" name="Front. Genet.">
        <title>Chromosome-Level Genome Assembly Reveals Significant Gene Expansion in the Toll and IMD Signaling Pathways of Dendrolimus kikuchii.</title>
        <authorList>
            <person name="Zhou J."/>
            <person name="Wu P."/>
            <person name="Xiong Z."/>
            <person name="Liu N."/>
            <person name="Zhao N."/>
            <person name="Ji M."/>
            <person name="Qiu Y."/>
            <person name="Yang B."/>
        </authorList>
    </citation>
    <scope>NUCLEOTIDE SEQUENCE [LARGE SCALE GENOMIC DNA]</scope>
    <source>
        <strain evidence="1">Ann1</strain>
    </source>
</reference>
<comment type="caution">
    <text evidence="1">The sequence shown here is derived from an EMBL/GenBank/DDBJ whole genome shotgun (WGS) entry which is preliminary data.</text>
</comment>
<dbReference type="Proteomes" id="UP000824533">
    <property type="component" value="Linkage Group LG28"/>
</dbReference>
<evidence type="ECO:0000313" key="1">
    <source>
        <dbReference type="EMBL" id="KAJ0170179.1"/>
    </source>
</evidence>
<evidence type="ECO:0000313" key="2">
    <source>
        <dbReference type="Proteomes" id="UP000824533"/>
    </source>
</evidence>
<gene>
    <name evidence="1" type="ORF">K1T71_014107</name>
</gene>
<organism evidence="1 2">
    <name type="scientific">Dendrolimus kikuchii</name>
    <dbReference type="NCBI Taxonomy" id="765133"/>
    <lineage>
        <taxon>Eukaryota</taxon>
        <taxon>Metazoa</taxon>
        <taxon>Ecdysozoa</taxon>
        <taxon>Arthropoda</taxon>
        <taxon>Hexapoda</taxon>
        <taxon>Insecta</taxon>
        <taxon>Pterygota</taxon>
        <taxon>Neoptera</taxon>
        <taxon>Endopterygota</taxon>
        <taxon>Lepidoptera</taxon>
        <taxon>Glossata</taxon>
        <taxon>Ditrysia</taxon>
        <taxon>Bombycoidea</taxon>
        <taxon>Lasiocampidae</taxon>
        <taxon>Dendrolimus</taxon>
    </lineage>
</organism>
<keyword evidence="2" id="KW-1185">Reference proteome</keyword>
<sequence>MSSEPPIKRPKITENEIDKFITGIMTAEKNLQAILSDEYDKPIPFVKVFVGTARDPKELSKIIQVLNDKIPLKELSHLKRVRKKEVLLCQSQHLNVLTQETIQEYIEHNSPELKDSFQYFREIDVPLTPPKLRRQYLECNSKMWSVNFHPDKQLERLFSDSFFPEYDLKLHRTFMSLVFETAYWYLSKHTKVELQDLFVGINIAVVVDPPRRSIVAIGLDNRQGHPLQHAAMLAIDNVAKTQNGGAWDADGAKNILSGINLDLMMHLKERYRQVMFGAKQYLEKNEIREGSKSDSPYLCTGYDVYLLREPCLMCAMGLVHARAKRVFFAVDNEFMGALKSKTKLQCVESLNHHFDVFTGFL</sequence>
<name>A0ACC1CF51_9NEOP</name>
<accession>A0ACC1CF51</accession>
<protein>
    <submittedName>
        <fullName evidence="1">Uncharacterized protein</fullName>
    </submittedName>
</protein>
<proteinExistence type="predicted"/>
<dbReference type="EMBL" id="CM034414">
    <property type="protein sequence ID" value="KAJ0170179.1"/>
    <property type="molecule type" value="Genomic_DNA"/>
</dbReference>